<feature type="compositionally biased region" description="Low complexity" evidence="2">
    <location>
        <begin position="184"/>
        <end position="202"/>
    </location>
</feature>
<keyword evidence="1" id="KW-0863">Zinc-finger</keyword>
<evidence type="ECO:0000313" key="6">
    <source>
        <dbReference type="WBParaSite" id="HPBE_0002520001-mRNA-1"/>
    </source>
</evidence>
<feature type="compositionally biased region" description="Basic and acidic residues" evidence="2">
    <location>
        <begin position="203"/>
        <end position="212"/>
    </location>
</feature>
<dbReference type="EMBL" id="UZAH01037503">
    <property type="protein sequence ID" value="VDP49683.1"/>
    <property type="molecule type" value="Genomic_DNA"/>
</dbReference>
<dbReference type="GO" id="GO:0008270">
    <property type="term" value="F:zinc ion binding"/>
    <property type="evidence" value="ECO:0007669"/>
    <property type="project" value="UniProtKB-KW"/>
</dbReference>
<dbReference type="InterPro" id="IPR039258">
    <property type="entry name" value="ZNF511"/>
</dbReference>
<name>A0A183GR80_HELPZ</name>
<evidence type="ECO:0000256" key="2">
    <source>
        <dbReference type="SAM" id="MobiDB-lite"/>
    </source>
</evidence>
<organism evidence="5 6">
    <name type="scientific">Heligmosomoides polygyrus</name>
    <name type="common">Parasitic roundworm</name>
    <dbReference type="NCBI Taxonomy" id="6339"/>
    <lineage>
        <taxon>Eukaryota</taxon>
        <taxon>Metazoa</taxon>
        <taxon>Ecdysozoa</taxon>
        <taxon>Nematoda</taxon>
        <taxon>Chromadorea</taxon>
        <taxon>Rhabditida</taxon>
        <taxon>Rhabditina</taxon>
        <taxon>Rhabditomorpha</taxon>
        <taxon>Strongyloidea</taxon>
        <taxon>Heligmosomidae</taxon>
        <taxon>Heligmosomoides</taxon>
    </lineage>
</organism>
<keyword evidence="1" id="KW-0479">Metal-binding</keyword>
<dbReference type="AlphaFoldDB" id="A0A183GR80"/>
<feature type="domain" description="C2H2-type" evidence="3">
    <location>
        <begin position="65"/>
        <end position="93"/>
    </location>
</feature>
<dbReference type="PROSITE" id="PS50157">
    <property type="entry name" value="ZINC_FINGER_C2H2_2"/>
    <property type="match status" value="1"/>
</dbReference>
<dbReference type="PANTHER" id="PTHR21354">
    <property type="entry name" value="ZINC FINGER PROTEIN 511"/>
    <property type="match status" value="1"/>
</dbReference>
<dbReference type="PANTHER" id="PTHR21354:SF0">
    <property type="entry name" value="ZINC FINGER PROTEIN 511"/>
    <property type="match status" value="1"/>
</dbReference>
<evidence type="ECO:0000313" key="4">
    <source>
        <dbReference type="EMBL" id="VDP49683.1"/>
    </source>
</evidence>
<gene>
    <name evidence="4" type="ORF">HPBE_LOCUS25199</name>
</gene>
<keyword evidence="1" id="KW-0862">Zinc</keyword>
<feature type="compositionally biased region" description="Basic residues" evidence="2">
    <location>
        <begin position="216"/>
        <end position="227"/>
    </location>
</feature>
<dbReference type="Gene3D" id="3.30.160.60">
    <property type="entry name" value="Classic Zinc Finger"/>
    <property type="match status" value="1"/>
</dbReference>
<evidence type="ECO:0000313" key="5">
    <source>
        <dbReference type="Proteomes" id="UP000050761"/>
    </source>
</evidence>
<dbReference type="OrthoDB" id="18440at2759"/>
<protein>
    <submittedName>
        <fullName evidence="6">C2H2-type domain-containing protein</fullName>
    </submittedName>
</protein>
<evidence type="ECO:0000259" key="3">
    <source>
        <dbReference type="PROSITE" id="PS50157"/>
    </source>
</evidence>
<dbReference type="Proteomes" id="UP000050761">
    <property type="component" value="Unassembled WGS sequence"/>
</dbReference>
<dbReference type="PROSITE" id="PS00028">
    <property type="entry name" value="ZINC_FINGER_C2H2_1"/>
    <property type="match status" value="2"/>
</dbReference>
<dbReference type="InterPro" id="IPR013087">
    <property type="entry name" value="Znf_C2H2_type"/>
</dbReference>
<accession>A0A3P8HUK1</accession>
<proteinExistence type="predicted"/>
<sequence length="227" mass="25138">MADSEQKARRKLEEAEKKCRGGGGLLGKIFGGSGADDAADLFIQPVSTEGAASSGDGSSSDDDAVECDLCGREFADIVAFESHYDEAHSNQCAACAKMFISSRALEVHSDETHCPFHKLRVEKDPCGSHVRCYHECCEQSFTTVEERDSHCHEKHHITNVEVVIERRKMAKRVQDISRTLDKMTVSSSSTSSRRSKPVPRSVRFGDQERAFEGVRNPRRARAKKSDS</sequence>
<dbReference type="SMART" id="SM00355">
    <property type="entry name" value="ZnF_C2H2"/>
    <property type="match status" value="3"/>
</dbReference>
<evidence type="ECO:0000256" key="1">
    <source>
        <dbReference type="PROSITE-ProRule" id="PRU00042"/>
    </source>
</evidence>
<feature type="region of interest" description="Disordered" evidence="2">
    <location>
        <begin position="181"/>
        <end position="227"/>
    </location>
</feature>
<reference evidence="4 5" key="1">
    <citation type="submission" date="2018-11" db="EMBL/GenBank/DDBJ databases">
        <authorList>
            <consortium name="Pathogen Informatics"/>
        </authorList>
    </citation>
    <scope>NUCLEOTIDE SEQUENCE [LARGE SCALE GENOMIC DNA]</scope>
</reference>
<accession>A0A183GR80</accession>
<reference evidence="6" key="2">
    <citation type="submission" date="2019-09" db="UniProtKB">
        <authorList>
            <consortium name="WormBaseParasite"/>
        </authorList>
    </citation>
    <scope>IDENTIFICATION</scope>
</reference>
<dbReference type="WBParaSite" id="HPBE_0002520001-mRNA-1">
    <property type="protein sequence ID" value="HPBE_0002520001-mRNA-1"/>
    <property type="gene ID" value="HPBE_0002520001"/>
</dbReference>
<keyword evidence="5" id="KW-1185">Reference proteome</keyword>